<dbReference type="GO" id="GO:0010181">
    <property type="term" value="F:FMN binding"/>
    <property type="evidence" value="ECO:0007669"/>
    <property type="project" value="UniProtKB-UniRule"/>
</dbReference>
<dbReference type="PIRSF" id="PIRSF006621">
    <property type="entry name" value="Dus"/>
    <property type="match status" value="1"/>
</dbReference>
<comment type="similarity">
    <text evidence="10">Belongs to the dus family.</text>
</comment>
<evidence type="ECO:0000313" key="15">
    <source>
        <dbReference type="Proteomes" id="UP001320119"/>
    </source>
</evidence>
<evidence type="ECO:0000256" key="9">
    <source>
        <dbReference type="HAMAP-Rule" id="MF_02043"/>
    </source>
</evidence>
<feature type="site" description="Interacts with tRNA; defines subfamily-specific binding signature" evidence="9">
    <location>
        <position position="35"/>
    </location>
</feature>
<dbReference type="InterPro" id="IPR018517">
    <property type="entry name" value="tRNA_hU_synthase_CS"/>
</dbReference>
<dbReference type="EC" id="1.3.1.-" evidence="9"/>
<keyword evidence="2 9" id="KW-0820">tRNA-binding</keyword>
<feature type="binding site" evidence="9 12">
    <location>
        <position position="64"/>
    </location>
    <ligand>
        <name>FMN</name>
        <dbReference type="ChEBI" id="CHEBI:58210"/>
    </ligand>
</feature>
<feature type="binding site" evidence="9 12">
    <location>
        <begin position="219"/>
        <end position="220"/>
    </location>
    <ligand>
        <name>FMN</name>
        <dbReference type="ChEBI" id="CHEBI:58210"/>
    </ligand>
</feature>
<comment type="function">
    <text evidence="9">Catalyzes the synthesis of 5,6-dihydrouridine (D), a modified base found in the D-loop of most tRNAs, via the reduction of the C5-C6 double bond in target uridines. Specifically modifies U16 in tRNAs.</text>
</comment>
<feature type="site" description="Interacts with tRNA" evidence="9">
    <location>
        <position position="172"/>
    </location>
</feature>
<evidence type="ECO:0000256" key="7">
    <source>
        <dbReference type="ARBA" id="ARBA00022884"/>
    </source>
</evidence>
<dbReference type="Pfam" id="PF01207">
    <property type="entry name" value="Dus"/>
    <property type="match status" value="1"/>
</dbReference>
<comment type="catalytic activity">
    <reaction evidence="9">
        <text>5,6-dihydrouridine(16) in tRNA + NADP(+) = uridine(16) in tRNA + NADPH + H(+)</text>
        <dbReference type="Rhea" id="RHEA:53376"/>
        <dbReference type="Rhea" id="RHEA-COMP:13543"/>
        <dbReference type="Rhea" id="RHEA-COMP:13544"/>
        <dbReference type="ChEBI" id="CHEBI:15378"/>
        <dbReference type="ChEBI" id="CHEBI:57783"/>
        <dbReference type="ChEBI" id="CHEBI:58349"/>
        <dbReference type="ChEBI" id="CHEBI:65315"/>
        <dbReference type="ChEBI" id="CHEBI:74443"/>
    </reaction>
</comment>
<evidence type="ECO:0000256" key="8">
    <source>
        <dbReference type="ARBA" id="ARBA00023002"/>
    </source>
</evidence>
<evidence type="ECO:0000313" key="14">
    <source>
        <dbReference type="EMBL" id="BCD99207.1"/>
    </source>
</evidence>
<keyword evidence="4 9" id="KW-0288">FMN</keyword>
<dbReference type="RefSeq" id="WP_236984237.1">
    <property type="nucleotide sequence ID" value="NZ_AP023086.1"/>
</dbReference>
<evidence type="ECO:0000256" key="1">
    <source>
        <dbReference type="ARBA" id="ARBA00001917"/>
    </source>
</evidence>
<reference evidence="14 15" key="1">
    <citation type="journal article" date="2022" name="IScience">
        <title>An ultrasensitive nanofiber-based assay for enzymatic hydrolysis and deep-sea microbial degradation of cellulose.</title>
        <authorList>
            <person name="Tsudome M."/>
            <person name="Tachioka M."/>
            <person name="Miyazaki M."/>
            <person name="Uchimura K."/>
            <person name="Tsuda M."/>
            <person name="Takaki Y."/>
            <person name="Deguchi S."/>
        </authorList>
    </citation>
    <scope>NUCLEOTIDE SEQUENCE [LARGE SCALE GENOMIC DNA]</scope>
    <source>
        <strain evidence="14 15">GE09</strain>
    </source>
</reference>
<protein>
    <recommendedName>
        <fullName evidence="9">tRNA-dihydrouridine(16) synthase</fullName>
        <ecNumber evidence="9">1.3.1.-</ecNumber>
    </recommendedName>
    <alternativeName>
        <fullName evidence="9">U16-specific dihydrouridine synthase</fullName>
        <shortName evidence="9">U16-specific Dus</shortName>
    </alternativeName>
    <alternativeName>
        <fullName evidence="9">tRNA-dihydrouridine synthase C</fullName>
    </alternativeName>
</protein>
<feature type="site" description="Interacts with tRNA; defines subfamily-specific binding signature" evidence="9">
    <location>
        <position position="274"/>
    </location>
</feature>
<name>A0AAN1WKJ5_9GAMM</name>
<evidence type="ECO:0000256" key="6">
    <source>
        <dbReference type="ARBA" id="ARBA00022857"/>
    </source>
</evidence>
<dbReference type="Gene3D" id="3.20.20.70">
    <property type="entry name" value="Aldolase class I"/>
    <property type="match status" value="1"/>
</dbReference>
<dbReference type="InterPro" id="IPR035587">
    <property type="entry name" value="DUS-like_FMN-bd"/>
</dbReference>
<feature type="domain" description="DUS-like FMN-binding" evidence="13">
    <location>
        <begin position="5"/>
        <end position="305"/>
    </location>
</feature>
<dbReference type="KEGG" id="marq:MARGE09_P3408"/>
<dbReference type="Proteomes" id="UP001320119">
    <property type="component" value="Chromosome"/>
</dbReference>
<feature type="site" description="Interacts with tRNA" evidence="9">
    <location>
        <position position="279"/>
    </location>
</feature>
<sequence length="314" mass="35140">MRIFLAPMEGVVDHNLRKLYCAIGGVDYAVTEFIRVSQSRLPDHVFYRLCPELTQPIKIPVRVQLLGSDPANLAEHAKRLADLGAIGIDLNFGCPAKTVNKSRGGACLLQEPNLLHDIASAVRTAVPQHIPVTAKMRLGFNAREGYIENAQALASGGIAELFVHGRSKVDGYKPPAYWHAIGEIQSALNIPVIANGEMWTPNDVKQCLDESGCTDVMLGRGLLATPDLALAVKALHNNQAYCFMPWQHILPKVWQYHLSTLESYDPKYAGNRLKQWLMYLQLNYPEAKPFFEAIKRMRTAQELENAYHRYQTGF</sequence>
<organism evidence="14 15">
    <name type="scientific">Marinagarivorans cellulosilyticus</name>
    <dbReference type="NCBI Taxonomy" id="2721545"/>
    <lineage>
        <taxon>Bacteria</taxon>
        <taxon>Pseudomonadati</taxon>
        <taxon>Pseudomonadota</taxon>
        <taxon>Gammaproteobacteria</taxon>
        <taxon>Cellvibrionales</taxon>
        <taxon>Cellvibrionaceae</taxon>
        <taxon>Marinagarivorans</taxon>
    </lineage>
</organism>
<evidence type="ECO:0000256" key="11">
    <source>
        <dbReference type="PIRSR" id="PIRSR006621-1"/>
    </source>
</evidence>
<dbReference type="AlphaFoldDB" id="A0AAN1WKJ5"/>
<dbReference type="GO" id="GO:0000049">
    <property type="term" value="F:tRNA binding"/>
    <property type="evidence" value="ECO:0007669"/>
    <property type="project" value="UniProtKB-UniRule"/>
</dbReference>
<dbReference type="PROSITE" id="PS01136">
    <property type="entry name" value="UPF0034"/>
    <property type="match status" value="1"/>
</dbReference>
<comment type="similarity">
    <text evidence="9">Belongs to the Dus family. DusC subfamily.</text>
</comment>
<dbReference type="InterPro" id="IPR001269">
    <property type="entry name" value="DUS_fam"/>
</dbReference>
<dbReference type="PANTHER" id="PTHR11082">
    <property type="entry name" value="TRNA-DIHYDROURIDINE SYNTHASE"/>
    <property type="match status" value="1"/>
</dbReference>
<dbReference type="SUPFAM" id="SSF51395">
    <property type="entry name" value="FMN-linked oxidoreductases"/>
    <property type="match status" value="1"/>
</dbReference>
<feature type="binding site" evidence="12">
    <location>
        <position position="164"/>
    </location>
    <ligand>
        <name>FMN</name>
        <dbReference type="ChEBI" id="CHEBI:58210"/>
    </ligand>
</feature>
<gene>
    <name evidence="9" type="primary">dusC</name>
    <name evidence="14" type="ORF">MARGE09_P3408</name>
</gene>
<dbReference type="InterPro" id="IPR032886">
    <property type="entry name" value="DusC"/>
</dbReference>
<comment type="catalytic activity">
    <reaction evidence="9">
        <text>5,6-dihydrouridine(16) in tRNA + NAD(+) = uridine(16) in tRNA + NADH + H(+)</text>
        <dbReference type="Rhea" id="RHEA:53380"/>
        <dbReference type="Rhea" id="RHEA-COMP:13543"/>
        <dbReference type="Rhea" id="RHEA-COMP:13544"/>
        <dbReference type="ChEBI" id="CHEBI:15378"/>
        <dbReference type="ChEBI" id="CHEBI:57540"/>
        <dbReference type="ChEBI" id="CHEBI:57945"/>
        <dbReference type="ChEBI" id="CHEBI:65315"/>
        <dbReference type="ChEBI" id="CHEBI:74443"/>
    </reaction>
</comment>
<feature type="active site" description="Proton donor" evidence="9 11">
    <location>
        <position position="94"/>
    </location>
</feature>
<dbReference type="InterPro" id="IPR013785">
    <property type="entry name" value="Aldolase_TIM"/>
</dbReference>
<dbReference type="CDD" id="cd02801">
    <property type="entry name" value="DUS_like_FMN"/>
    <property type="match status" value="1"/>
</dbReference>
<keyword evidence="3 9" id="KW-0285">Flavoprotein</keyword>
<feature type="binding site" evidence="9">
    <location>
        <begin position="195"/>
        <end position="197"/>
    </location>
    <ligand>
        <name>FMN</name>
        <dbReference type="ChEBI" id="CHEBI:58210"/>
    </ligand>
</feature>
<keyword evidence="7 9" id="KW-0694">RNA-binding</keyword>
<comment type="cofactor">
    <cofactor evidence="1 9 10 12">
        <name>FMN</name>
        <dbReference type="ChEBI" id="CHEBI:58210"/>
    </cofactor>
</comment>
<feature type="site" description="Interacts with tRNA" evidence="9">
    <location>
        <position position="91"/>
    </location>
</feature>
<evidence type="ECO:0000259" key="13">
    <source>
        <dbReference type="Pfam" id="PF01207"/>
    </source>
</evidence>
<keyword evidence="5 9" id="KW-0819">tRNA processing</keyword>
<dbReference type="PANTHER" id="PTHR11082:SF26">
    <property type="entry name" value="TRNA-DIHYDROURIDINE(16) SYNTHASE"/>
    <property type="match status" value="1"/>
</dbReference>
<evidence type="ECO:0000256" key="5">
    <source>
        <dbReference type="ARBA" id="ARBA00022694"/>
    </source>
</evidence>
<feature type="site" description="Interacts with tRNA; defines subfamily-specific binding signature" evidence="9">
    <location>
        <position position="295"/>
    </location>
</feature>
<dbReference type="HAMAP" id="MF_02043">
    <property type="entry name" value="DusC_subfam"/>
    <property type="match status" value="1"/>
</dbReference>
<keyword evidence="15" id="KW-1185">Reference proteome</keyword>
<dbReference type="GO" id="GO:0017150">
    <property type="term" value="F:tRNA dihydrouridine synthase activity"/>
    <property type="evidence" value="ECO:0007669"/>
    <property type="project" value="UniProtKB-UniRule"/>
</dbReference>
<accession>A0AAN1WKJ5</accession>
<evidence type="ECO:0000256" key="3">
    <source>
        <dbReference type="ARBA" id="ARBA00022630"/>
    </source>
</evidence>
<feature type="site" description="Interacts with tRNA; defines subfamily-specific binding signature" evidence="9">
    <location>
        <position position="272"/>
    </location>
</feature>
<evidence type="ECO:0000256" key="12">
    <source>
        <dbReference type="PIRSR" id="PIRSR006621-2"/>
    </source>
</evidence>
<keyword evidence="6 9" id="KW-0521">NADP</keyword>
<evidence type="ECO:0000256" key="2">
    <source>
        <dbReference type="ARBA" id="ARBA00022555"/>
    </source>
</evidence>
<dbReference type="GO" id="GO:0050660">
    <property type="term" value="F:flavin adenine dinucleotide binding"/>
    <property type="evidence" value="ECO:0007669"/>
    <property type="project" value="InterPro"/>
</dbReference>
<evidence type="ECO:0000256" key="10">
    <source>
        <dbReference type="PIRNR" id="PIRNR006621"/>
    </source>
</evidence>
<feature type="binding site" evidence="9 12">
    <location>
        <position position="135"/>
    </location>
    <ligand>
        <name>FMN</name>
        <dbReference type="ChEBI" id="CHEBI:58210"/>
    </ligand>
</feature>
<keyword evidence="8 9" id="KW-0560">Oxidoreductase</keyword>
<dbReference type="InterPro" id="IPR042270">
    <property type="entry name" value="DusC_C"/>
</dbReference>
<proteinExistence type="inferred from homology"/>
<dbReference type="EMBL" id="AP023086">
    <property type="protein sequence ID" value="BCD99207.1"/>
    <property type="molecule type" value="Genomic_DNA"/>
</dbReference>
<evidence type="ECO:0000256" key="4">
    <source>
        <dbReference type="ARBA" id="ARBA00022643"/>
    </source>
</evidence>
<keyword evidence="12" id="KW-0547">Nucleotide-binding</keyword>
<dbReference type="Gene3D" id="1.20.225.30">
    <property type="entry name" value="Dihydrouridine synthase, C-terminal recognition domain"/>
    <property type="match status" value="1"/>
</dbReference>